<evidence type="ECO:0000313" key="9">
    <source>
        <dbReference type="EMBL" id="RMX54666.1"/>
    </source>
</evidence>
<dbReference type="PROSITE" id="PS50940">
    <property type="entry name" value="CHIT_BIND_II"/>
    <property type="match status" value="1"/>
</dbReference>
<feature type="domain" description="Chitin-binding type-2" evidence="7">
    <location>
        <begin position="538"/>
        <end position="594"/>
    </location>
</feature>
<keyword evidence="3" id="KW-1015">Disulfide bond</keyword>
<dbReference type="PANTHER" id="PTHR45708:SF49">
    <property type="entry name" value="ENDOCHITINASE"/>
    <property type="match status" value="1"/>
</dbReference>
<proteinExistence type="predicted"/>
<dbReference type="InterPro" id="IPR001223">
    <property type="entry name" value="Glyco_hydro18_cat"/>
</dbReference>
<feature type="region of interest" description="Disordered" evidence="6">
    <location>
        <begin position="469"/>
        <end position="555"/>
    </location>
</feature>
<accession>A0A3M6ULX5</accession>
<feature type="compositionally biased region" description="Polar residues" evidence="6">
    <location>
        <begin position="15"/>
        <end position="30"/>
    </location>
</feature>
<dbReference type="InterPro" id="IPR036508">
    <property type="entry name" value="Chitin-bd_dom_sf"/>
</dbReference>
<dbReference type="InterPro" id="IPR002557">
    <property type="entry name" value="Chitin-bd_dom"/>
</dbReference>
<dbReference type="SUPFAM" id="SSF51445">
    <property type="entry name" value="(Trans)glycosidases"/>
    <property type="match status" value="1"/>
</dbReference>
<dbReference type="PROSITE" id="PS01095">
    <property type="entry name" value="GH18_1"/>
    <property type="match status" value="1"/>
</dbReference>
<organism evidence="9 10">
    <name type="scientific">Pocillopora damicornis</name>
    <name type="common">Cauliflower coral</name>
    <name type="synonym">Millepora damicornis</name>
    <dbReference type="NCBI Taxonomy" id="46731"/>
    <lineage>
        <taxon>Eukaryota</taxon>
        <taxon>Metazoa</taxon>
        <taxon>Cnidaria</taxon>
        <taxon>Anthozoa</taxon>
        <taxon>Hexacorallia</taxon>
        <taxon>Scleractinia</taxon>
        <taxon>Astrocoeniina</taxon>
        <taxon>Pocilloporidae</taxon>
        <taxon>Pocillopora</taxon>
    </lineage>
</organism>
<sequence>MLLISTAATLNTATTEQSFSQKGHAQTQGKSKVLPPRTLPGDINHAGAKIGCITKEYAKIISFHREISKNRKEPQLCQAEEDSREFLASANNVLCLRQTRGLYTIGLEILVEAIRVDLFSCFKAASMQIKDAQVILLVLLDWFVQNNVGKHLLVAYWGQNSSGNDFPNNPEKELKDVCAKRKYDIIVIGFVVTFFGKNNKDEMPEVNFSGHCWEPASPQLPNLYSCPNIEEGIKACQQMGKKVLISLGGATGKNDLTDEKAKVLAKNLWDLFLGGKERSDIRPFGSAILDGIDLDIEDAKSEGYAQLVKSLRDLEDGSKKYLITGAPQCVYPDASLGPSEGTALTDQGAQFDHVFVQFYNNFCHTGDQAQFYPTMDKWLQFAFDATRGMILKRTVEVFGPKIFVGMPSHSGGSGDPKYYRTPQEVAAIYEKLKDKPNFGGFMLWDASWDQQNVIQGKVYSDHIADIISESGNSGKPTGVPTTATPGYTPTSDGSITPGGTLPPTTPGGSPPPTAGGSTPSTLPVVPTSPPSPGEGDGLDFCKGKEDGDYRDPDNPSGYISCSGGVTHKRKCPQGLVWNEEGKYCDWPKKLKSNTRGNQRPFYFKALKHSANVIQVLKKRTNEGRVGRGRKLNEWKNTRNTE</sequence>
<dbReference type="InterPro" id="IPR001579">
    <property type="entry name" value="Glyco_hydro_18_chit_AS"/>
</dbReference>
<feature type="compositionally biased region" description="Low complexity" evidence="6">
    <location>
        <begin position="493"/>
        <end position="502"/>
    </location>
</feature>
<dbReference type="GO" id="GO:0008061">
    <property type="term" value="F:chitin binding"/>
    <property type="evidence" value="ECO:0007669"/>
    <property type="project" value="InterPro"/>
</dbReference>
<dbReference type="PANTHER" id="PTHR45708">
    <property type="entry name" value="ENDOCHITINASE"/>
    <property type="match status" value="1"/>
</dbReference>
<dbReference type="InterPro" id="IPR050542">
    <property type="entry name" value="Glycosyl_Hydrlase18_Chitinase"/>
</dbReference>
<dbReference type="EC" id="3.2.1.14" evidence="1"/>
<dbReference type="GO" id="GO:0005975">
    <property type="term" value="P:carbohydrate metabolic process"/>
    <property type="evidence" value="ECO:0007669"/>
    <property type="project" value="InterPro"/>
</dbReference>
<dbReference type="Pfam" id="PF00704">
    <property type="entry name" value="Glyco_hydro_18"/>
    <property type="match status" value="1"/>
</dbReference>
<feature type="compositionally biased region" description="Basic and acidic residues" evidence="6">
    <location>
        <begin position="539"/>
        <end position="553"/>
    </location>
</feature>
<keyword evidence="4 5" id="KW-0326">Glycosidase</keyword>
<feature type="compositionally biased region" description="Low complexity" evidence="6">
    <location>
        <begin position="514"/>
        <end position="525"/>
    </location>
</feature>
<dbReference type="GO" id="GO:0006032">
    <property type="term" value="P:chitin catabolic process"/>
    <property type="evidence" value="ECO:0007669"/>
    <property type="project" value="UniProtKB-ARBA"/>
</dbReference>
<dbReference type="AlphaFoldDB" id="A0A3M6ULX5"/>
<dbReference type="SMART" id="SM00494">
    <property type="entry name" value="ChtBD2"/>
    <property type="match status" value="1"/>
</dbReference>
<dbReference type="Gene3D" id="2.170.140.10">
    <property type="entry name" value="Chitin binding domain"/>
    <property type="match status" value="1"/>
</dbReference>
<gene>
    <name evidence="9" type="ORF">pdam_00009316</name>
</gene>
<evidence type="ECO:0000256" key="4">
    <source>
        <dbReference type="ARBA" id="ARBA00023295"/>
    </source>
</evidence>
<feature type="domain" description="GH18" evidence="8">
    <location>
        <begin position="151"/>
        <end position="461"/>
    </location>
</feature>
<dbReference type="InterPro" id="IPR017853">
    <property type="entry name" value="GH"/>
</dbReference>
<name>A0A3M6ULX5_POCDA</name>
<feature type="region of interest" description="Disordered" evidence="6">
    <location>
        <begin position="621"/>
        <end position="641"/>
    </location>
</feature>
<keyword evidence="2 5" id="KW-0378">Hydrolase</keyword>
<evidence type="ECO:0000256" key="3">
    <source>
        <dbReference type="ARBA" id="ARBA00023157"/>
    </source>
</evidence>
<evidence type="ECO:0000256" key="2">
    <source>
        <dbReference type="ARBA" id="ARBA00022801"/>
    </source>
</evidence>
<feature type="region of interest" description="Disordered" evidence="6">
    <location>
        <begin position="15"/>
        <end position="38"/>
    </location>
</feature>
<dbReference type="Pfam" id="PF01607">
    <property type="entry name" value="CBM_14"/>
    <property type="match status" value="1"/>
</dbReference>
<evidence type="ECO:0000256" key="5">
    <source>
        <dbReference type="RuleBase" id="RU000489"/>
    </source>
</evidence>
<dbReference type="Proteomes" id="UP000275408">
    <property type="component" value="Unassembled WGS sequence"/>
</dbReference>
<feature type="compositionally biased region" description="Polar residues" evidence="6">
    <location>
        <begin position="469"/>
        <end position="492"/>
    </location>
</feature>
<comment type="caution">
    <text evidence="9">The sequence shown here is derived from an EMBL/GenBank/DDBJ whole genome shotgun (WGS) entry which is preliminary data.</text>
</comment>
<dbReference type="Gene3D" id="3.20.20.80">
    <property type="entry name" value="Glycosidases"/>
    <property type="match status" value="1"/>
</dbReference>
<dbReference type="GO" id="GO:0008843">
    <property type="term" value="F:endochitinase activity"/>
    <property type="evidence" value="ECO:0007669"/>
    <property type="project" value="UniProtKB-EC"/>
</dbReference>
<protein>
    <recommendedName>
        <fullName evidence="1">chitinase</fullName>
        <ecNumber evidence="1">3.2.1.14</ecNumber>
    </recommendedName>
</protein>
<dbReference type="OrthoDB" id="5968285at2759"/>
<evidence type="ECO:0000256" key="1">
    <source>
        <dbReference type="ARBA" id="ARBA00012729"/>
    </source>
</evidence>
<dbReference type="PROSITE" id="PS51910">
    <property type="entry name" value="GH18_2"/>
    <property type="match status" value="1"/>
</dbReference>
<dbReference type="InterPro" id="IPR045321">
    <property type="entry name" value="Cts1-like"/>
</dbReference>
<reference evidence="9 10" key="1">
    <citation type="journal article" date="2018" name="Sci. Rep.">
        <title>Comparative analysis of the Pocillopora damicornis genome highlights role of immune system in coral evolution.</title>
        <authorList>
            <person name="Cunning R."/>
            <person name="Bay R.A."/>
            <person name="Gillette P."/>
            <person name="Baker A.C."/>
            <person name="Traylor-Knowles N."/>
        </authorList>
    </citation>
    <scope>NUCLEOTIDE SEQUENCE [LARGE SCALE GENOMIC DNA]</scope>
    <source>
        <strain evidence="9">RSMAS</strain>
        <tissue evidence="9">Whole animal</tissue>
    </source>
</reference>
<dbReference type="STRING" id="46731.A0A3M6ULX5"/>
<dbReference type="EMBL" id="RCHS01001219">
    <property type="protein sequence ID" value="RMX54666.1"/>
    <property type="molecule type" value="Genomic_DNA"/>
</dbReference>
<dbReference type="GO" id="GO:0005576">
    <property type="term" value="C:extracellular region"/>
    <property type="evidence" value="ECO:0007669"/>
    <property type="project" value="InterPro"/>
</dbReference>
<evidence type="ECO:0000259" key="7">
    <source>
        <dbReference type="PROSITE" id="PS50940"/>
    </source>
</evidence>
<evidence type="ECO:0000313" key="10">
    <source>
        <dbReference type="Proteomes" id="UP000275408"/>
    </source>
</evidence>
<dbReference type="SUPFAM" id="SSF57625">
    <property type="entry name" value="Invertebrate chitin-binding proteins"/>
    <property type="match status" value="1"/>
</dbReference>
<evidence type="ECO:0000256" key="6">
    <source>
        <dbReference type="SAM" id="MobiDB-lite"/>
    </source>
</evidence>
<dbReference type="CDD" id="cd02877">
    <property type="entry name" value="GH18_hevamine_XipI_class_III"/>
    <property type="match status" value="1"/>
</dbReference>
<evidence type="ECO:0000259" key="8">
    <source>
        <dbReference type="PROSITE" id="PS51910"/>
    </source>
</evidence>
<feature type="compositionally biased region" description="Pro residues" evidence="6">
    <location>
        <begin position="503"/>
        <end position="513"/>
    </location>
</feature>
<keyword evidence="10" id="KW-1185">Reference proteome</keyword>
<dbReference type="FunFam" id="2.170.140.10:FF:000001">
    <property type="entry name" value="Acidic mammalian chitinase"/>
    <property type="match status" value="1"/>
</dbReference>